<accession>A0A383EC01</accession>
<dbReference type="GO" id="GO:0006400">
    <property type="term" value="P:tRNA modification"/>
    <property type="evidence" value="ECO:0007669"/>
    <property type="project" value="InterPro"/>
</dbReference>
<evidence type="ECO:0000313" key="1">
    <source>
        <dbReference type="EMBL" id="SVE54144.1"/>
    </source>
</evidence>
<name>A0A383EC01_9ZZZZ</name>
<feature type="non-terminal residue" evidence="1">
    <location>
        <position position="210"/>
    </location>
</feature>
<proteinExistence type="predicted"/>
<dbReference type="AlphaFoldDB" id="A0A383EC01"/>
<gene>
    <name evidence="1" type="ORF">METZ01_LOCUS506998</name>
</gene>
<dbReference type="InterPro" id="IPR036511">
    <property type="entry name" value="TGT-like_sf"/>
</dbReference>
<organism evidence="1">
    <name type="scientific">marine metagenome</name>
    <dbReference type="NCBI Taxonomy" id="408172"/>
    <lineage>
        <taxon>unclassified sequences</taxon>
        <taxon>metagenomes</taxon>
        <taxon>ecological metagenomes</taxon>
    </lineage>
</organism>
<reference evidence="1" key="1">
    <citation type="submission" date="2018-05" db="EMBL/GenBank/DDBJ databases">
        <authorList>
            <person name="Lanie J.A."/>
            <person name="Ng W.-L."/>
            <person name="Kazmierczak K.M."/>
            <person name="Andrzejewski T.M."/>
            <person name="Davidsen T.M."/>
            <person name="Wayne K.J."/>
            <person name="Tettelin H."/>
            <person name="Glass J.I."/>
            <person name="Rusch D."/>
            <person name="Podicherti R."/>
            <person name="Tsui H.-C.T."/>
            <person name="Winkler M.E."/>
        </authorList>
    </citation>
    <scope>NUCLEOTIDE SEQUENCE</scope>
</reference>
<protein>
    <submittedName>
        <fullName evidence="1">Uncharacterized protein</fullName>
    </submittedName>
</protein>
<dbReference type="SUPFAM" id="SSF51713">
    <property type="entry name" value="tRNA-guanine transglycosylase"/>
    <property type="match status" value="1"/>
</dbReference>
<sequence>MGFDNYSNALGVRTIYAGNMKHTLDYVVSGTSYMRLSNPNIAFDDTNTGIVSMLIKKLVQDQFSHKFSLLYNAHTEHSFGERFKPYHDAAHSVHADSGGLQIVTQGMTITDELKEKVYRNQANGADVGMCFDEIPVILTGERSDRNDVKQRFFDHKNYEELARKTGRNVKRQLEIFEEEDSSCEPYIILQGNDVDTYLRWYECLMEEIPS</sequence>
<dbReference type="EMBL" id="UINC01224498">
    <property type="protein sequence ID" value="SVE54144.1"/>
    <property type="molecule type" value="Genomic_DNA"/>
</dbReference>